<accession>A0ABR3EQT8</accession>
<feature type="compositionally biased region" description="Low complexity" evidence="1">
    <location>
        <begin position="1"/>
        <end position="15"/>
    </location>
</feature>
<dbReference type="EMBL" id="JBAHYK010002363">
    <property type="protein sequence ID" value="KAL0565221.1"/>
    <property type="molecule type" value="Genomic_DNA"/>
</dbReference>
<sequence length="260" mass="29573">MSSSAPQSRSLSSSIHSRDSAAQTQSARVRTPTPISFGYFPHSTYRVDIQNLAHHMHGLVLDDGPIQLDTGADEIRVTIPNPLSFSDLYSHRTTVAVCLANGQLISIPFSVRHFRRDPYLTWDEVLDYLSSYDSPPLPTQPLNLDHIPKRYASREDQHRFHGFTNGFFVEDGLLYHRFTGLPVCVQDAFKTYTDIVLKWKKSPAMVEKWKYGAKVFNKMVEEESGLWFIDGDVFAEHFVHDVPLPSRPEFGLLSGDLFEN</sequence>
<proteinExistence type="predicted"/>
<organism evidence="2 3">
    <name type="scientific">Marasmius crinis-equi</name>
    <dbReference type="NCBI Taxonomy" id="585013"/>
    <lineage>
        <taxon>Eukaryota</taxon>
        <taxon>Fungi</taxon>
        <taxon>Dikarya</taxon>
        <taxon>Basidiomycota</taxon>
        <taxon>Agaricomycotina</taxon>
        <taxon>Agaricomycetes</taxon>
        <taxon>Agaricomycetidae</taxon>
        <taxon>Agaricales</taxon>
        <taxon>Marasmiineae</taxon>
        <taxon>Marasmiaceae</taxon>
        <taxon>Marasmius</taxon>
    </lineage>
</organism>
<feature type="region of interest" description="Disordered" evidence="1">
    <location>
        <begin position="1"/>
        <end position="29"/>
    </location>
</feature>
<evidence type="ECO:0000256" key="1">
    <source>
        <dbReference type="SAM" id="MobiDB-lite"/>
    </source>
</evidence>
<evidence type="ECO:0000313" key="3">
    <source>
        <dbReference type="Proteomes" id="UP001465976"/>
    </source>
</evidence>
<name>A0ABR3EQT8_9AGAR</name>
<evidence type="ECO:0000313" key="2">
    <source>
        <dbReference type="EMBL" id="KAL0565221.1"/>
    </source>
</evidence>
<dbReference type="Proteomes" id="UP001465976">
    <property type="component" value="Unassembled WGS sequence"/>
</dbReference>
<reference evidence="2 3" key="1">
    <citation type="submission" date="2024-02" db="EMBL/GenBank/DDBJ databases">
        <title>A draft genome for the cacao thread blight pathogen Marasmius crinis-equi.</title>
        <authorList>
            <person name="Cohen S.P."/>
            <person name="Baruah I.K."/>
            <person name="Amoako-Attah I."/>
            <person name="Bukari Y."/>
            <person name="Meinhardt L.W."/>
            <person name="Bailey B.A."/>
        </authorList>
    </citation>
    <scope>NUCLEOTIDE SEQUENCE [LARGE SCALE GENOMIC DNA]</scope>
    <source>
        <strain evidence="2 3">GH-76</strain>
    </source>
</reference>
<protein>
    <submittedName>
        <fullName evidence="2">Uncharacterized protein</fullName>
    </submittedName>
</protein>
<gene>
    <name evidence="2" type="ORF">V5O48_016807</name>
</gene>
<comment type="caution">
    <text evidence="2">The sequence shown here is derived from an EMBL/GenBank/DDBJ whole genome shotgun (WGS) entry which is preliminary data.</text>
</comment>
<keyword evidence="3" id="KW-1185">Reference proteome</keyword>